<accession>A0A4Z2GGX9</accession>
<evidence type="ECO:0000313" key="3">
    <source>
        <dbReference type="Proteomes" id="UP000314294"/>
    </source>
</evidence>
<feature type="region of interest" description="Disordered" evidence="1">
    <location>
        <begin position="1"/>
        <end position="99"/>
    </location>
</feature>
<dbReference type="Proteomes" id="UP000314294">
    <property type="component" value="Unassembled WGS sequence"/>
</dbReference>
<protein>
    <submittedName>
        <fullName evidence="2">Uncharacterized protein</fullName>
    </submittedName>
</protein>
<comment type="caution">
    <text evidence="2">The sequence shown here is derived from an EMBL/GenBank/DDBJ whole genome shotgun (WGS) entry which is preliminary data.</text>
</comment>
<keyword evidence="3" id="KW-1185">Reference proteome</keyword>
<feature type="compositionally biased region" description="Basic and acidic residues" evidence="1">
    <location>
        <begin position="14"/>
        <end position="33"/>
    </location>
</feature>
<dbReference type="EMBL" id="SRLO01000549">
    <property type="protein sequence ID" value="TNN52385.1"/>
    <property type="molecule type" value="Genomic_DNA"/>
</dbReference>
<feature type="compositionally biased region" description="Polar residues" evidence="1">
    <location>
        <begin position="75"/>
        <end position="92"/>
    </location>
</feature>
<reference evidence="2 3" key="1">
    <citation type="submission" date="2019-03" db="EMBL/GenBank/DDBJ databases">
        <title>First draft genome of Liparis tanakae, snailfish: a comprehensive survey of snailfish specific genes.</title>
        <authorList>
            <person name="Kim W."/>
            <person name="Song I."/>
            <person name="Jeong J.-H."/>
            <person name="Kim D."/>
            <person name="Kim S."/>
            <person name="Ryu S."/>
            <person name="Song J.Y."/>
            <person name="Lee S.K."/>
        </authorList>
    </citation>
    <scope>NUCLEOTIDE SEQUENCE [LARGE SCALE GENOMIC DNA]</scope>
    <source>
        <tissue evidence="2">Muscle</tissue>
    </source>
</reference>
<sequence>MLLNLKHLQTQQLTEERGHWKPAESKTELRGEQQQEGDNEGTFTWIRGPLTTIEPTAEDDDNDKKQQHYILLEQQLVSCPTHSPPSVSSVMRTGQDRGR</sequence>
<name>A0A4Z2GGX9_9TELE</name>
<gene>
    <name evidence="2" type="ORF">EYF80_037408</name>
</gene>
<organism evidence="2 3">
    <name type="scientific">Liparis tanakae</name>
    <name type="common">Tanaka's snailfish</name>
    <dbReference type="NCBI Taxonomy" id="230148"/>
    <lineage>
        <taxon>Eukaryota</taxon>
        <taxon>Metazoa</taxon>
        <taxon>Chordata</taxon>
        <taxon>Craniata</taxon>
        <taxon>Vertebrata</taxon>
        <taxon>Euteleostomi</taxon>
        <taxon>Actinopterygii</taxon>
        <taxon>Neopterygii</taxon>
        <taxon>Teleostei</taxon>
        <taxon>Neoteleostei</taxon>
        <taxon>Acanthomorphata</taxon>
        <taxon>Eupercaria</taxon>
        <taxon>Perciformes</taxon>
        <taxon>Cottioidei</taxon>
        <taxon>Cottales</taxon>
        <taxon>Liparidae</taxon>
        <taxon>Liparis</taxon>
    </lineage>
</organism>
<evidence type="ECO:0000313" key="2">
    <source>
        <dbReference type="EMBL" id="TNN52385.1"/>
    </source>
</evidence>
<dbReference type="AlphaFoldDB" id="A0A4Z2GGX9"/>
<evidence type="ECO:0000256" key="1">
    <source>
        <dbReference type="SAM" id="MobiDB-lite"/>
    </source>
</evidence>
<proteinExistence type="predicted"/>